<dbReference type="AlphaFoldDB" id="A0A9W8Y2B0"/>
<gene>
    <name evidence="2" type="ORF">N0V83_009222</name>
</gene>
<dbReference type="EMBL" id="JAPEUY010000017">
    <property type="protein sequence ID" value="KAJ4364626.1"/>
    <property type="molecule type" value="Genomic_DNA"/>
</dbReference>
<keyword evidence="1" id="KW-0812">Transmembrane</keyword>
<dbReference type="OrthoDB" id="5086500at2759"/>
<evidence type="ECO:0000313" key="3">
    <source>
        <dbReference type="Proteomes" id="UP001140560"/>
    </source>
</evidence>
<evidence type="ECO:0000313" key="2">
    <source>
        <dbReference type="EMBL" id="KAJ4364626.1"/>
    </source>
</evidence>
<comment type="caution">
    <text evidence="2">The sequence shown here is derived from an EMBL/GenBank/DDBJ whole genome shotgun (WGS) entry which is preliminary data.</text>
</comment>
<dbReference type="Proteomes" id="UP001140560">
    <property type="component" value="Unassembled WGS sequence"/>
</dbReference>
<proteinExistence type="predicted"/>
<protein>
    <submittedName>
        <fullName evidence="2">Uncharacterized protein</fullName>
    </submittedName>
</protein>
<keyword evidence="1" id="KW-1133">Transmembrane helix</keyword>
<dbReference type="PANTHER" id="PTHR34414:SF1">
    <property type="entry name" value="SUBTILISIN-LIKE SERINE PROTEASE"/>
    <property type="match status" value="1"/>
</dbReference>
<accession>A0A9W8Y2B0</accession>
<feature type="transmembrane region" description="Helical" evidence="1">
    <location>
        <begin position="324"/>
        <end position="347"/>
    </location>
</feature>
<keyword evidence="1" id="KW-0472">Membrane</keyword>
<keyword evidence="3" id="KW-1185">Reference proteome</keyword>
<dbReference type="Pfam" id="PF20246">
    <property type="entry name" value="DUF6601"/>
    <property type="match status" value="1"/>
</dbReference>
<sequence>MVDEDPITPASTLPACVASFSRSSTAADKAWDSTVPPFPQSNQLYEELHYSQGPEKPFCLRSHGSRQTLPDAPRVRLECPSQIISHCLDDLDTPQMNKLGEKLWRAGPHPEILSLTQQLSMDRRIVVNEDPSVHLLWAAVDGILYVKPLPAYLTSFAFWRYLLDTSNSDVNLEERERIRVTALGFLKTYSSLIQRRSDFNLARRHDLLASFDNISFETFITFISHFDAVPQSAISARWRYGILQLDALNFHSILQLRRWHFNRFESRYGAYFQRLFPIILFIFALLSVILSAMQVILGARQIWDTDNKGLKKTLEVFEWSATEAIAWSLAFGLMFVVWWIGVSTAEVCKRRRMQRRFCKRLKEEGVDRP</sequence>
<feature type="transmembrane region" description="Helical" evidence="1">
    <location>
        <begin position="275"/>
        <end position="297"/>
    </location>
</feature>
<dbReference type="InterPro" id="IPR046536">
    <property type="entry name" value="DUF6601"/>
</dbReference>
<dbReference type="PANTHER" id="PTHR34414">
    <property type="entry name" value="HET DOMAIN-CONTAINING PROTEIN-RELATED"/>
    <property type="match status" value="1"/>
</dbReference>
<evidence type="ECO:0000256" key="1">
    <source>
        <dbReference type="SAM" id="Phobius"/>
    </source>
</evidence>
<reference evidence="2" key="1">
    <citation type="submission" date="2022-10" db="EMBL/GenBank/DDBJ databases">
        <title>Tapping the CABI collections for fungal endophytes: first genome assemblies for Collariella, Neodidymelliopsis, Ascochyta clinopodiicola, Didymella pomorum, Didymosphaeria variabile, Neocosmospora piperis and Neocucurbitaria cava.</title>
        <authorList>
            <person name="Hill R."/>
        </authorList>
    </citation>
    <scope>NUCLEOTIDE SEQUENCE</scope>
    <source>
        <strain evidence="2">IMI 356814</strain>
    </source>
</reference>
<organism evidence="2 3">
    <name type="scientific">Neocucurbitaria cava</name>
    <dbReference type="NCBI Taxonomy" id="798079"/>
    <lineage>
        <taxon>Eukaryota</taxon>
        <taxon>Fungi</taxon>
        <taxon>Dikarya</taxon>
        <taxon>Ascomycota</taxon>
        <taxon>Pezizomycotina</taxon>
        <taxon>Dothideomycetes</taxon>
        <taxon>Pleosporomycetidae</taxon>
        <taxon>Pleosporales</taxon>
        <taxon>Pleosporineae</taxon>
        <taxon>Cucurbitariaceae</taxon>
        <taxon>Neocucurbitaria</taxon>
    </lineage>
</organism>
<name>A0A9W8Y2B0_9PLEO</name>